<protein>
    <submittedName>
        <fullName evidence="1">Uncharacterized protein</fullName>
    </submittedName>
</protein>
<evidence type="ECO:0000313" key="2">
    <source>
        <dbReference type="Proteomes" id="UP000186955"/>
    </source>
</evidence>
<name>A0A1Q5UD54_9EURO</name>
<evidence type="ECO:0000313" key="1">
    <source>
        <dbReference type="EMBL" id="OKP10393.1"/>
    </source>
</evidence>
<gene>
    <name evidence="1" type="ORF">PENSUB_4182</name>
</gene>
<proteinExistence type="predicted"/>
<keyword evidence="2" id="KW-1185">Reference proteome</keyword>
<dbReference type="Proteomes" id="UP000186955">
    <property type="component" value="Unassembled WGS sequence"/>
</dbReference>
<dbReference type="AlphaFoldDB" id="A0A1Q5UD54"/>
<dbReference type="EMBL" id="MNBE01000350">
    <property type="protein sequence ID" value="OKP10393.1"/>
    <property type="molecule type" value="Genomic_DNA"/>
</dbReference>
<comment type="caution">
    <text evidence="1">The sequence shown here is derived from an EMBL/GenBank/DDBJ whole genome shotgun (WGS) entry which is preliminary data.</text>
</comment>
<accession>A0A1Q5UD54</accession>
<reference evidence="1 2" key="1">
    <citation type="submission" date="2016-10" db="EMBL/GenBank/DDBJ databases">
        <title>Genome sequence of the ascomycete fungus Penicillium subrubescens.</title>
        <authorList>
            <person name="De Vries R.P."/>
            <person name="Peng M."/>
            <person name="Dilokpimol A."/>
            <person name="Hilden K."/>
            <person name="Makela M.R."/>
            <person name="Grigoriev I."/>
            <person name="Riley R."/>
            <person name="Granchi Z."/>
        </authorList>
    </citation>
    <scope>NUCLEOTIDE SEQUENCE [LARGE SCALE GENOMIC DNA]</scope>
    <source>
        <strain evidence="1 2">CBS 132785</strain>
    </source>
</reference>
<sequence>MEAQDYTITGLKAVRENLVSQRSPAETLGVTDVPAETLGVADVPAEALDIADVPAKHIFTTQGSLLRGSAFLQHRAHRL</sequence>
<organism evidence="1 2">
    <name type="scientific">Penicillium subrubescens</name>
    <dbReference type="NCBI Taxonomy" id="1316194"/>
    <lineage>
        <taxon>Eukaryota</taxon>
        <taxon>Fungi</taxon>
        <taxon>Dikarya</taxon>
        <taxon>Ascomycota</taxon>
        <taxon>Pezizomycotina</taxon>
        <taxon>Eurotiomycetes</taxon>
        <taxon>Eurotiomycetidae</taxon>
        <taxon>Eurotiales</taxon>
        <taxon>Aspergillaceae</taxon>
        <taxon>Penicillium</taxon>
    </lineage>
</organism>